<feature type="region of interest" description="Disordered" evidence="1">
    <location>
        <begin position="528"/>
        <end position="640"/>
    </location>
</feature>
<evidence type="ECO:0000256" key="2">
    <source>
        <dbReference type="SAM" id="Phobius"/>
    </source>
</evidence>
<dbReference type="InterPro" id="IPR036383">
    <property type="entry name" value="TSP1_rpt_sf"/>
</dbReference>
<organism evidence="3 4">
    <name type="scientific">Prorocentrum cordatum</name>
    <dbReference type="NCBI Taxonomy" id="2364126"/>
    <lineage>
        <taxon>Eukaryota</taxon>
        <taxon>Sar</taxon>
        <taxon>Alveolata</taxon>
        <taxon>Dinophyceae</taxon>
        <taxon>Prorocentrales</taxon>
        <taxon>Prorocentraceae</taxon>
        <taxon>Prorocentrum</taxon>
    </lineage>
</organism>
<protein>
    <recommendedName>
        <fullName evidence="5">Subtilisin</fullName>
    </recommendedName>
</protein>
<evidence type="ECO:0000256" key="1">
    <source>
        <dbReference type="SAM" id="MobiDB-lite"/>
    </source>
</evidence>
<name>A0ABN9W5C3_9DINO</name>
<dbReference type="EMBL" id="CAUYUJ010018012">
    <property type="protein sequence ID" value="CAK0879881.1"/>
    <property type="molecule type" value="Genomic_DNA"/>
</dbReference>
<feature type="region of interest" description="Disordered" evidence="1">
    <location>
        <begin position="163"/>
        <end position="188"/>
    </location>
</feature>
<dbReference type="InterPro" id="IPR000884">
    <property type="entry name" value="TSP1_rpt"/>
</dbReference>
<dbReference type="PROSITE" id="PS50092">
    <property type="entry name" value="TSP1"/>
    <property type="match status" value="1"/>
</dbReference>
<feature type="compositionally biased region" description="Low complexity" evidence="1">
    <location>
        <begin position="620"/>
        <end position="637"/>
    </location>
</feature>
<dbReference type="SUPFAM" id="SSF82895">
    <property type="entry name" value="TSP-1 type 1 repeat"/>
    <property type="match status" value="1"/>
</dbReference>
<evidence type="ECO:0000313" key="3">
    <source>
        <dbReference type="EMBL" id="CAK0879881.1"/>
    </source>
</evidence>
<keyword evidence="4" id="KW-1185">Reference proteome</keyword>
<gene>
    <name evidence="3" type="ORF">PCOR1329_LOCUS63186</name>
</gene>
<keyword evidence="2" id="KW-1133">Transmembrane helix</keyword>
<dbReference type="SMART" id="SM00209">
    <property type="entry name" value="TSP1"/>
    <property type="match status" value="1"/>
</dbReference>
<feature type="compositionally biased region" description="Polar residues" evidence="1">
    <location>
        <begin position="665"/>
        <end position="675"/>
    </location>
</feature>
<feature type="region of interest" description="Disordered" evidence="1">
    <location>
        <begin position="1"/>
        <end position="22"/>
    </location>
</feature>
<feature type="compositionally biased region" description="Basic and acidic residues" evidence="1">
    <location>
        <begin position="530"/>
        <end position="555"/>
    </location>
</feature>
<sequence>MTGTRSTSSATSTATSSTTGSSTSVTLRRFSHVTVGVGFVFPSSFTRTDVATIAQVALSDELGVAQSLVTIDDISSGRRLTQRRDRRATSTSYHVDCRVEVPGTDTGAIEAALKSLVNDTTSFVLSVQDAMQDAGVDGTFQVEYVGAPVVELWMDTTATFTSTSATSTASDSSTSTISTATESSSMSSSTTETITTVQKVCNADSVPYMVDVADSSSCVGIPSGTSCSPVCISGYELIAPINCTDPSGPSDTFGEFAFNPLVCAAAADVELLGSAEVLLVETALLESTIGSGLSADWATGGGERAAIISAFSTVFGLNARQVYIVTIKDLNSDSESGIPSRRLTTQQGLWMKIMIQLYDANDATGLTAMLQLYGGSSFTDELTSALGAAGISIPPGLASAALHVGTPELSTATVPVARWVAQTPWSSCSADCGEGQRTRAVECLTGITDLCNANAPPYYTVETYMPQTEACEQYTSCPYDPFCPSGRNEETGEGCEAQASIVVASIVVSFLIVACVVLRFVRRRLAKRAPTTEEHSRTGTERRWDEEEGFTRGPDDGDINIEWTREDGFAVTKARRGPRHSPRESFQGINWAREDRTTDDRARDIRTRAASPPPPRRSAARVTSAARAASPPTSAARGWMPTLHCEWQPRSPRDSFLWVLDSSSFQRSTTSQEASETAPRPPKRPPRVPKDGPMRPQAALLETEVKRSSRSQGLDFGVGPRRA</sequence>
<keyword evidence="2" id="KW-0472">Membrane</keyword>
<accession>A0ABN9W5C3</accession>
<evidence type="ECO:0000313" key="4">
    <source>
        <dbReference type="Proteomes" id="UP001189429"/>
    </source>
</evidence>
<dbReference type="Gene3D" id="2.20.100.10">
    <property type="entry name" value="Thrombospondin type-1 (TSP1) repeat"/>
    <property type="match status" value="1"/>
</dbReference>
<dbReference type="Proteomes" id="UP001189429">
    <property type="component" value="Unassembled WGS sequence"/>
</dbReference>
<proteinExistence type="predicted"/>
<comment type="caution">
    <text evidence="3">The sequence shown here is derived from an EMBL/GenBank/DDBJ whole genome shotgun (WGS) entry which is preliminary data.</text>
</comment>
<reference evidence="3" key="1">
    <citation type="submission" date="2023-10" db="EMBL/GenBank/DDBJ databases">
        <authorList>
            <person name="Chen Y."/>
            <person name="Shah S."/>
            <person name="Dougan E. K."/>
            <person name="Thang M."/>
            <person name="Chan C."/>
        </authorList>
    </citation>
    <scope>NUCLEOTIDE SEQUENCE [LARGE SCALE GENOMIC DNA]</scope>
</reference>
<keyword evidence="2" id="KW-0812">Transmembrane</keyword>
<feature type="compositionally biased region" description="Basic and acidic residues" evidence="1">
    <location>
        <begin position="592"/>
        <end position="607"/>
    </location>
</feature>
<evidence type="ECO:0008006" key="5">
    <source>
        <dbReference type="Google" id="ProtNLM"/>
    </source>
</evidence>
<dbReference type="Pfam" id="PF19030">
    <property type="entry name" value="TSP1_ADAMTS"/>
    <property type="match status" value="1"/>
</dbReference>
<feature type="transmembrane region" description="Helical" evidence="2">
    <location>
        <begin position="501"/>
        <end position="521"/>
    </location>
</feature>
<feature type="region of interest" description="Disordered" evidence="1">
    <location>
        <begin position="665"/>
        <end position="723"/>
    </location>
</feature>